<dbReference type="GO" id="GO:0003677">
    <property type="term" value="F:DNA binding"/>
    <property type="evidence" value="ECO:0007669"/>
    <property type="project" value="InterPro"/>
</dbReference>
<evidence type="ECO:0000313" key="2">
    <source>
        <dbReference type="Proteomes" id="UP000634139"/>
    </source>
</evidence>
<dbReference type="GO" id="GO:0003887">
    <property type="term" value="F:DNA-directed DNA polymerase activity"/>
    <property type="evidence" value="ECO:0007669"/>
    <property type="project" value="InterPro"/>
</dbReference>
<gene>
    <name evidence="1" type="ORF">GCM10011617_08450</name>
</gene>
<dbReference type="EMBL" id="BMZD01000002">
    <property type="protein sequence ID" value="GGZ91485.1"/>
    <property type="molecule type" value="Genomic_DNA"/>
</dbReference>
<comment type="caution">
    <text evidence="1">The sequence shown here is derived from an EMBL/GenBank/DDBJ whole genome shotgun (WGS) entry which is preliminary data.</text>
</comment>
<dbReference type="GO" id="GO:0006260">
    <property type="term" value="P:DNA replication"/>
    <property type="evidence" value="ECO:0007669"/>
    <property type="project" value="InterPro"/>
</dbReference>
<dbReference type="InterPro" id="IPR007459">
    <property type="entry name" value="DNA_pol3_chi"/>
</dbReference>
<organism evidence="1 2">
    <name type="scientific">Novosphingobium arvoryzae</name>
    <dbReference type="NCBI Taxonomy" id="1256514"/>
    <lineage>
        <taxon>Bacteria</taxon>
        <taxon>Pseudomonadati</taxon>
        <taxon>Pseudomonadota</taxon>
        <taxon>Alphaproteobacteria</taxon>
        <taxon>Sphingomonadales</taxon>
        <taxon>Sphingomonadaceae</taxon>
        <taxon>Novosphingobium</taxon>
    </lineage>
</organism>
<dbReference type="SUPFAM" id="SSF102400">
    <property type="entry name" value="DNA polymerase III chi subunit"/>
    <property type="match status" value="1"/>
</dbReference>
<sequence>MRVDFYQLGQGGAEGALPLIARNTLKLGERLLVVSADADLTQRLSQALWALKDSFLAHGLAGGPHDARQPVLLADVPDATNGARYIAMADGRWLDEALEYERAFLLFDNASIDDARGVWRSLGSHAGLERNFWRQEDGRWIKAA</sequence>
<dbReference type="Proteomes" id="UP000634139">
    <property type="component" value="Unassembled WGS sequence"/>
</dbReference>
<reference evidence="1" key="2">
    <citation type="submission" date="2020-09" db="EMBL/GenBank/DDBJ databases">
        <authorList>
            <person name="Sun Q."/>
            <person name="Kim S."/>
        </authorList>
    </citation>
    <scope>NUCLEOTIDE SEQUENCE</scope>
    <source>
        <strain evidence="1">KCTC 32422</strain>
    </source>
</reference>
<accession>A0A918VCQ9</accession>
<dbReference type="Gene3D" id="3.40.50.10110">
    <property type="entry name" value="DNA polymerase III subunit chi"/>
    <property type="match status" value="1"/>
</dbReference>
<dbReference type="Pfam" id="PF04364">
    <property type="entry name" value="DNA_pol3_chi"/>
    <property type="match status" value="1"/>
</dbReference>
<protein>
    <submittedName>
        <fullName evidence="1">DNA polymerase III subunit chi</fullName>
    </submittedName>
</protein>
<dbReference type="RefSeq" id="WP_189539186.1">
    <property type="nucleotide sequence ID" value="NZ_BMZD01000002.1"/>
</dbReference>
<dbReference type="AlphaFoldDB" id="A0A918VCQ9"/>
<proteinExistence type="predicted"/>
<name>A0A918VCQ9_9SPHN</name>
<keyword evidence="2" id="KW-1185">Reference proteome</keyword>
<dbReference type="InterPro" id="IPR036768">
    <property type="entry name" value="PolIII_chi_sf"/>
</dbReference>
<reference evidence="1" key="1">
    <citation type="journal article" date="2014" name="Int. J. Syst. Evol. Microbiol.">
        <title>Complete genome sequence of Corynebacterium casei LMG S-19264T (=DSM 44701T), isolated from a smear-ripened cheese.</title>
        <authorList>
            <consortium name="US DOE Joint Genome Institute (JGI-PGF)"/>
            <person name="Walter F."/>
            <person name="Albersmeier A."/>
            <person name="Kalinowski J."/>
            <person name="Ruckert C."/>
        </authorList>
    </citation>
    <scope>NUCLEOTIDE SEQUENCE</scope>
    <source>
        <strain evidence="1">KCTC 32422</strain>
    </source>
</reference>
<evidence type="ECO:0000313" key="1">
    <source>
        <dbReference type="EMBL" id="GGZ91485.1"/>
    </source>
</evidence>